<keyword evidence="2" id="KW-1185">Reference proteome</keyword>
<gene>
    <name evidence="1" type="ORF">DFJ67_5995</name>
</gene>
<dbReference type="EMBL" id="QUMQ01000001">
    <property type="protein sequence ID" value="REF99948.1"/>
    <property type="molecule type" value="Genomic_DNA"/>
</dbReference>
<dbReference type="Proteomes" id="UP000256913">
    <property type="component" value="Unassembled WGS sequence"/>
</dbReference>
<comment type="caution">
    <text evidence="1">The sequence shown here is derived from an EMBL/GenBank/DDBJ whole genome shotgun (WGS) entry which is preliminary data.</text>
</comment>
<proteinExistence type="predicted"/>
<evidence type="ECO:0000313" key="2">
    <source>
        <dbReference type="Proteomes" id="UP000256913"/>
    </source>
</evidence>
<dbReference type="RefSeq" id="WP_116071122.1">
    <property type="nucleotide sequence ID" value="NZ_BONB01000097.1"/>
</dbReference>
<organism evidence="1 2">
    <name type="scientific">Asanoa ferruginea</name>
    <dbReference type="NCBI Taxonomy" id="53367"/>
    <lineage>
        <taxon>Bacteria</taxon>
        <taxon>Bacillati</taxon>
        <taxon>Actinomycetota</taxon>
        <taxon>Actinomycetes</taxon>
        <taxon>Micromonosporales</taxon>
        <taxon>Micromonosporaceae</taxon>
        <taxon>Asanoa</taxon>
    </lineage>
</organism>
<protein>
    <submittedName>
        <fullName evidence="1">Uncharacterized protein</fullName>
    </submittedName>
</protein>
<reference evidence="1 2" key="1">
    <citation type="submission" date="2018-08" db="EMBL/GenBank/DDBJ databases">
        <title>Sequencing the genomes of 1000 actinobacteria strains.</title>
        <authorList>
            <person name="Klenk H.-P."/>
        </authorList>
    </citation>
    <scope>NUCLEOTIDE SEQUENCE [LARGE SCALE GENOMIC DNA]</scope>
    <source>
        <strain evidence="1 2">DSM 44099</strain>
    </source>
</reference>
<sequence length="644" mass="69430">MADPLVDELAARPELFARETDGALRHWFTRRSLAYLRAGPAPADERADLLAALGLARTLAAEVGVALAAEPDPELRRFTLSQLAVRAAYGALGVHPKALLREDRADYLLFIVKRRIFAVDRCRANVNDGSEFTYPEAGDLLRQHPNAPALPSWVGVTVAPLGGVNRYPFVLTAAGLANPDQAVTTMFTAGAQPEGDENVFDCAGAAMTVHTDALVEAAVAPATLAAALAAEGPRYLAIDHPFGSAAVVDNTLVQGATPITVAAAAAGDHVDVPVAFAWTTPPPPATMMLIGPTQEEQVVVESVGWANGQYTGTIRIAHLGADYPAGSRLVPPGRPAFHLITDPRPDTALFEQVFVPDDEIQIGDHVYLASHPIHRNILSVLAPTPWGGEHAFVCDAPVTRRDTMLISGHGVSEQPLRHAVDTKLLVDSNALIDILRNVLRRQLTTPAAPVWTGPFADLSLAADLGARLRDRYGEPDDAPIVGTCKVYEYPGVEFDRADSVERLMSKPFQTMTFEGTVGAAALDAHTFVLYRGVELGHSPTDWSSPPYLPLERSETVNAGRPELERFGFYYRDDTRAFTEVFLPLFHTDADRRSGVRRLTYDDITQQLYGGPTGTAFVTRPRVVDDPTGSYVASLRQKGALPATP</sequence>
<accession>A0A3D9ZRC3</accession>
<dbReference type="AlphaFoldDB" id="A0A3D9ZRC3"/>
<name>A0A3D9ZRC3_9ACTN</name>
<evidence type="ECO:0000313" key="1">
    <source>
        <dbReference type="EMBL" id="REF99948.1"/>
    </source>
</evidence>